<keyword evidence="2" id="KW-1185">Reference proteome</keyword>
<dbReference type="Proteomes" id="UP001500416">
    <property type="component" value="Unassembled WGS sequence"/>
</dbReference>
<dbReference type="RefSeq" id="WP_343938570.1">
    <property type="nucleotide sequence ID" value="NZ_BAAABU010000025.1"/>
</dbReference>
<accession>A0ABP3ECU6</accession>
<evidence type="ECO:0000313" key="2">
    <source>
        <dbReference type="Proteomes" id="UP001500416"/>
    </source>
</evidence>
<dbReference type="EMBL" id="BAAABU010000025">
    <property type="protein sequence ID" value="GAA0256774.1"/>
    <property type="molecule type" value="Genomic_DNA"/>
</dbReference>
<sequence>MPPSARDAADVGRRIVECWPDRARNDRIHRYVKGDHDLPFAPRGSKALYMWTLRKSRTNWCRLLVQILAQNLFVDGIRATGRTEGDAGPWQFWTANRMTRRQSAVHRAALKYGLAFVSALPGEPGPVIRGTPRAA</sequence>
<organism evidence="1 2">
    <name type="scientific">Saccharothrix mutabilis subsp. mutabilis</name>
    <dbReference type="NCBI Taxonomy" id="66855"/>
    <lineage>
        <taxon>Bacteria</taxon>
        <taxon>Bacillati</taxon>
        <taxon>Actinomycetota</taxon>
        <taxon>Actinomycetes</taxon>
        <taxon>Pseudonocardiales</taxon>
        <taxon>Pseudonocardiaceae</taxon>
        <taxon>Saccharothrix</taxon>
    </lineage>
</organism>
<gene>
    <name evidence="1" type="ORF">GCM10010492_67100</name>
</gene>
<dbReference type="InterPro" id="IPR021145">
    <property type="entry name" value="Portal_protein_SPP1_Gp6-like"/>
</dbReference>
<proteinExistence type="predicted"/>
<reference evidence="2" key="1">
    <citation type="journal article" date="2019" name="Int. J. Syst. Evol. Microbiol.">
        <title>The Global Catalogue of Microorganisms (GCM) 10K type strain sequencing project: providing services to taxonomists for standard genome sequencing and annotation.</title>
        <authorList>
            <consortium name="The Broad Institute Genomics Platform"/>
            <consortium name="The Broad Institute Genome Sequencing Center for Infectious Disease"/>
            <person name="Wu L."/>
            <person name="Ma J."/>
        </authorList>
    </citation>
    <scope>NUCLEOTIDE SEQUENCE [LARGE SCALE GENOMIC DNA]</scope>
    <source>
        <strain evidence="2">JCM 3380</strain>
    </source>
</reference>
<dbReference type="Pfam" id="PF05133">
    <property type="entry name" value="SPP1_portal"/>
    <property type="match status" value="1"/>
</dbReference>
<name>A0ABP3ECU6_9PSEU</name>
<comment type="caution">
    <text evidence="1">The sequence shown here is derived from an EMBL/GenBank/DDBJ whole genome shotgun (WGS) entry which is preliminary data.</text>
</comment>
<protein>
    <submittedName>
        <fullName evidence="1">Uncharacterized protein</fullName>
    </submittedName>
</protein>
<evidence type="ECO:0000313" key="1">
    <source>
        <dbReference type="EMBL" id="GAA0256774.1"/>
    </source>
</evidence>